<keyword evidence="4" id="KW-0554">One-carbon metabolism</keyword>
<dbReference type="GO" id="GO:0005739">
    <property type="term" value="C:mitochondrion"/>
    <property type="evidence" value="ECO:0007669"/>
    <property type="project" value="TreeGrafter"/>
</dbReference>
<gene>
    <name evidence="9" type="ORF">HYALB_00008116</name>
</gene>
<dbReference type="PRINTS" id="PR00070">
    <property type="entry name" value="DHFR"/>
</dbReference>
<dbReference type="AlphaFoldDB" id="A0A9N9LWY0"/>
<sequence>MSTTEGQEPTPTMARLELTLIVAATSKVGIGLNGTLPWTGLRKEMAYFKRVTLRSGEGRNAVIMGRKTWDSISEKFRPLGGRWNVVVSRSMPHSPPSSDDGPEIASSLDAAISLLSSSHGTSGKQVEKAFIIGGAQIYKAALERPETKRVLLTRILDEFECDTFFPIVLGESGVGEGSAVGWKRRPVEDLRAWTGEEGVGGTVEEGGTRYVFEMWERD</sequence>
<dbReference type="PROSITE" id="PS51330">
    <property type="entry name" value="DHFR_2"/>
    <property type="match status" value="1"/>
</dbReference>
<comment type="similarity">
    <text evidence="7">Belongs to the dihydrofolate reductase family.</text>
</comment>
<dbReference type="GO" id="GO:0046654">
    <property type="term" value="P:tetrahydrofolate biosynthetic process"/>
    <property type="evidence" value="ECO:0007669"/>
    <property type="project" value="InterPro"/>
</dbReference>
<accession>A0A9N9LWY0</accession>
<proteinExistence type="inferred from homology"/>
<dbReference type="InterPro" id="IPR024072">
    <property type="entry name" value="DHFR-like_dom_sf"/>
</dbReference>
<dbReference type="GO" id="GO:0046452">
    <property type="term" value="P:dihydrofolate metabolic process"/>
    <property type="evidence" value="ECO:0007669"/>
    <property type="project" value="TreeGrafter"/>
</dbReference>
<evidence type="ECO:0000313" key="9">
    <source>
        <dbReference type="EMBL" id="CAG8982624.1"/>
    </source>
</evidence>
<evidence type="ECO:0000256" key="7">
    <source>
        <dbReference type="RuleBase" id="RU004474"/>
    </source>
</evidence>
<evidence type="ECO:0000256" key="1">
    <source>
        <dbReference type="ARBA" id="ARBA00004903"/>
    </source>
</evidence>
<evidence type="ECO:0000313" key="10">
    <source>
        <dbReference type="Proteomes" id="UP000701801"/>
    </source>
</evidence>
<dbReference type="Proteomes" id="UP000701801">
    <property type="component" value="Unassembled WGS sequence"/>
</dbReference>
<dbReference type="EMBL" id="CAJVRM010000662">
    <property type="protein sequence ID" value="CAG8982624.1"/>
    <property type="molecule type" value="Genomic_DNA"/>
</dbReference>
<dbReference type="OrthoDB" id="414698at2759"/>
<dbReference type="Pfam" id="PF00186">
    <property type="entry name" value="DHFR_1"/>
    <property type="match status" value="1"/>
</dbReference>
<dbReference type="InterPro" id="IPR017925">
    <property type="entry name" value="DHFR_CS"/>
</dbReference>
<evidence type="ECO:0000256" key="2">
    <source>
        <dbReference type="ARBA" id="ARBA00012856"/>
    </source>
</evidence>
<protein>
    <recommendedName>
        <fullName evidence="3">Dihydrofolate reductase</fullName>
        <ecNumber evidence="2">1.5.1.3</ecNumber>
    </recommendedName>
</protein>
<keyword evidence="10" id="KW-1185">Reference proteome</keyword>
<keyword evidence="6" id="KW-0560">Oxidoreductase</keyword>
<evidence type="ECO:0000256" key="3">
    <source>
        <dbReference type="ARBA" id="ARBA00018886"/>
    </source>
</evidence>
<dbReference type="GO" id="GO:0046655">
    <property type="term" value="P:folic acid metabolic process"/>
    <property type="evidence" value="ECO:0007669"/>
    <property type="project" value="TreeGrafter"/>
</dbReference>
<comment type="caution">
    <text evidence="9">The sequence shown here is derived from an EMBL/GenBank/DDBJ whole genome shotgun (WGS) entry which is preliminary data.</text>
</comment>
<dbReference type="EC" id="1.5.1.3" evidence="2"/>
<keyword evidence="5" id="KW-0521">NADP</keyword>
<organism evidence="9 10">
    <name type="scientific">Hymenoscyphus albidus</name>
    <dbReference type="NCBI Taxonomy" id="595503"/>
    <lineage>
        <taxon>Eukaryota</taxon>
        <taxon>Fungi</taxon>
        <taxon>Dikarya</taxon>
        <taxon>Ascomycota</taxon>
        <taxon>Pezizomycotina</taxon>
        <taxon>Leotiomycetes</taxon>
        <taxon>Helotiales</taxon>
        <taxon>Helotiaceae</taxon>
        <taxon>Hymenoscyphus</taxon>
    </lineage>
</organism>
<dbReference type="GO" id="GO:0006730">
    <property type="term" value="P:one-carbon metabolic process"/>
    <property type="evidence" value="ECO:0007669"/>
    <property type="project" value="UniProtKB-KW"/>
</dbReference>
<evidence type="ECO:0000256" key="5">
    <source>
        <dbReference type="ARBA" id="ARBA00022857"/>
    </source>
</evidence>
<evidence type="ECO:0000256" key="4">
    <source>
        <dbReference type="ARBA" id="ARBA00022563"/>
    </source>
</evidence>
<dbReference type="GO" id="GO:0004146">
    <property type="term" value="F:dihydrofolate reductase activity"/>
    <property type="evidence" value="ECO:0007669"/>
    <property type="project" value="UniProtKB-EC"/>
</dbReference>
<reference evidence="9" key="1">
    <citation type="submission" date="2021-07" db="EMBL/GenBank/DDBJ databases">
        <authorList>
            <person name="Durling M."/>
        </authorList>
    </citation>
    <scope>NUCLEOTIDE SEQUENCE</scope>
</reference>
<dbReference type="CDD" id="cd00209">
    <property type="entry name" value="DHFR"/>
    <property type="match status" value="1"/>
</dbReference>
<evidence type="ECO:0000259" key="8">
    <source>
        <dbReference type="PROSITE" id="PS51330"/>
    </source>
</evidence>
<dbReference type="GO" id="GO:0050661">
    <property type="term" value="F:NADP binding"/>
    <property type="evidence" value="ECO:0007669"/>
    <property type="project" value="InterPro"/>
</dbReference>
<dbReference type="InterPro" id="IPR012259">
    <property type="entry name" value="DHFR"/>
</dbReference>
<dbReference type="PANTHER" id="PTHR48069:SF3">
    <property type="entry name" value="DIHYDROFOLATE REDUCTASE"/>
    <property type="match status" value="1"/>
</dbReference>
<evidence type="ECO:0000256" key="6">
    <source>
        <dbReference type="ARBA" id="ARBA00023002"/>
    </source>
</evidence>
<name>A0A9N9LWY0_9HELO</name>
<comment type="pathway">
    <text evidence="1">Cofactor biosynthesis; tetrahydrofolate biosynthesis; 5,6,7,8-tetrahydrofolate from 7,8-dihydrofolate: step 1/1.</text>
</comment>
<dbReference type="InterPro" id="IPR001796">
    <property type="entry name" value="DHFR_dom"/>
</dbReference>
<dbReference type="PANTHER" id="PTHR48069">
    <property type="entry name" value="DIHYDROFOLATE REDUCTASE"/>
    <property type="match status" value="1"/>
</dbReference>
<dbReference type="SUPFAM" id="SSF53597">
    <property type="entry name" value="Dihydrofolate reductase-like"/>
    <property type="match status" value="1"/>
</dbReference>
<dbReference type="PROSITE" id="PS00075">
    <property type="entry name" value="DHFR_1"/>
    <property type="match status" value="1"/>
</dbReference>
<feature type="domain" description="DHFR" evidence="8">
    <location>
        <begin position="17"/>
        <end position="217"/>
    </location>
</feature>
<dbReference type="Gene3D" id="3.40.430.10">
    <property type="entry name" value="Dihydrofolate Reductase, subunit A"/>
    <property type="match status" value="1"/>
</dbReference>